<evidence type="ECO:0000313" key="2">
    <source>
        <dbReference type="Proteomes" id="UP000694930"/>
    </source>
</evidence>
<dbReference type="Gene3D" id="3.30.420.10">
    <property type="entry name" value="Ribonuclease H-like superfamily/Ribonuclease H"/>
    <property type="match status" value="1"/>
</dbReference>
<reference evidence="3" key="2">
    <citation type="submission" date="2025-08" db="UniProtKB">
        <authorList>
            <consortium name="RefSeq"/>
        </authorList>
    </citation>
    <scope>IDENTIFICATION</scope>
</reference>
<sequence length="235" mass="27007">MHGALIRVPPHELNGMISPWPFISWGMDVINSIELAAFNGHRFILVAIDYFTKWVEAASYKSVTKKVVDDFVRNNLIYRFGMPESIITDNGANLNSHLMRDIYEKFKVTHRNSTAYRPQMNGVVEAANKNIKEILKKMVDNYRGWHEMLPYALLGYRTTIRTLIGATPLVDGAETVIPAEVEIPSLRIIQEAELSNAEWVSKRIDHLTLIDENRMVVVCHGQLYRQIMIRPLTRE</sequence>
<dbReference type="Proteomes" id="UP000694930">
    <property type="component" value="Chromosome 9"/>
</dbReference>
<gene>
    <name evidence="3" type="primary">LOC107030188</name>
</gene>
<proteinExistence type="predicted"/>
<dbReference type="Pfam" id="PF00665">
    <property type="entry name" value="rve"/>
    <property type="match status" value="1"/>
</dbReference>
<evidence type="ECO:0000259" key="1">
    <source>
        <dbReference type="PROSITE" id="PS50994"/>
    </source>
</evidence>
<dbReference type="InterPro" id="IPR036397">
    <property type="entry name" value="RNaseH_sf"/>
</dbReference>
<organism evidence="2 3">
    <name type="scientific">Solanum pennellii</name>
    <name type="common">Tomato</name>
    <name type="synonym">Lycopersicon pennellii</name>
    <dbReference type="NCBI Taxonomy" id="28526"/>
    <lineage>
        <taxon>Eukaryota</taxon>
        <taxon>Viridiplantae</taxon>
        <taxon>Streptophyta</taxon>
        <taxon>Embryophyta</taxon>
        <taxon>Tracheophyta</taxon>
        <taxon>Spermatophyta</taxon>
        <taxon>Magnoliopsida</taxon>
        <taxon>eudicotyledons</taxon>
        <taxon>Gunneridae</taxon>
        <taxon>Pentapetalae</taxon>
        <taxon>asterids</taxon>
        <taxon>lamiids</taxon>
        <taxon>Solanales</taxon>
        <taxon>Solanaceae</taxon>
        <taxon>Solanoideae</taxon>
        <taxon>Solaneae</taxon>
        <taxon>Solanum</taxon>
        <taxon>Solanum subgen. Lycopersicon</taxon>
    </lineage>
</organism>
<feature type="domain" description="Integrase catalytic" evidence="1">
    <location>
        <begin position="17"/>
        <end position="186"/>
    </location>
</feature>
<dbReference type="SUPFAM" id="SSF53098">
    <property type="entry name" value="Ribonuclease H-like"/>
    <property type="match status" value="1"/>
</dbReference>
<accession>A0ABM1HL18</accession>
<dbReference type="RefSeq" id="XP_015087045.1">
    <property type="nucleotide sequence ID" value="XM_015231559.1"/>
</dbReference>
<dbReference type="PANTHER" id="PTHR48475">
    <property type="entry name" value="RIBONUCLEASE H"/>
    <property type="match status" value="1"/>
</dbReference>
<dbReference type="GeneID" id="107030188"/>
<keyword evidence="2" id="KW-1185">Reference proteome</keyword>
<protein>
    <submittedName>
        <fullName evidence="3">Uncharacterized protein K02A2.6-like</fullName>
    </submittedName>
</protein>
<dbReference type="PANTHER" id="PTHR48475:SF1">
    <property type="entry name" value="RNASE H TYPE-1 DOMAIN-CONTAINING PROTEIN"/>
    <property type="match status" value="1"/>
</dbReference>
<reference evidence="2" key="1">
    <citation type="journal article" date="2014" name="Nat. Genet.">
        <title>The genome of the stress-tolerant wild tomato species Solanum pennellii.</title>
        <authorList>
            <person name="Bolger A."/>
            <person name="Scossa F."/>
            <person name="Bolger M.E."/>
            <person name="Lanz C."/>
            <person name="Maumus F."/>
            <person name="Tohge T."/>
            <person name="Quesneville H."/>
            <person name="Alseekh S."/>
            <person name="Sorensen I."/>
            <person name="Lichtenstein G."/>
            <person name="Fich E.A."/>
            <person name="Conte M."/>
            <person name="Keller H."/>
            <person name="Schneeberger K."/>
            <person name="Schwacke R."/>
            <person name="Ofner I."/>
            <person name="Vrebalov J."/>
            <person name="Xu Y."/>
            <person name="Osorio S."/>
            <person name="Aflitos S.A."/>
            <person name="Schijlen E."/>
            <person name="Jimenez-Gomez J.M."/>
            <person name="Ryngajllo M."/>
            <person name="Kimura S."/>
            <person name="Kumar R."/>
            <person name="Koenig D."/>
            <person name="Headland L.R."/>
            <person name="Maloof J.N."/>
            <person name="Sinha N."/>
            <person name="van Ham R.C."/>
            <person name="Lankhorst R.K."/>
            <person name="Mao L."/>
            <person name="Vogel A."/>
            <person name="Arsova B."/>
            <person name="Panstruga R."/>
            <person name="Fei Z."/>
            <person name="Rose J.K."/>
            <person name="Zamir D."/>
            <person name="Carrari F."/>
            <person name="Giovannoni J.J."/>
            <person name="Weigel D."/>
            <person name="Usadel B."/>
            <person name="Fernie A.R."/>
        </authorList>
    </citation>
    <scope>NUCLEOTIDE SEQUENCE [LARGE SCALE GENOMIC DNA]</scope>
    <source>
        <strain evidence="2">cv. LA0716</strain>
    </source>
</reference>
<dbReference type="InterPro" id="IPR012337">
    <property type="entry name" value="RNaseH-like_sf"/>
</dbReference>
<dbReference type="InterPro" id="IPR001584">
    <property type="entry name" value="Integrase_cat-core"/>
</dbReference>
<name>A0ABM1HL18_SOLPN</name>
<dbReference type="PROSITE" id="PS50994">
    <property type="entry name" value="INTEGRASE"/>
    <property type="match status" value="1"/>
</dbReference>
<evidence type="ECO:0000313" key="3">
    <source>
        <dbReference type="RefSeq" id="XP_015087045.1"/>
    </source>
</evidence>